<feature type="non-terminal residue" evidence="10">
    <location>
        <position position="220"/>
    </location>
</feature>
<feature type="domain" description="G-protein coupled receptors family 1 profile" evidence="9">
    <location>
        <begin position="1"/>
        <end position="174"/>
    </location>
</feature>
<evidence type="ECO:0000256" key="6">
    <source>
        <dbReference type="ARBA" id="ARBA00023170"/>
    </source>
</evidence>
<feature type="non-terminal residue" evidence="10">
    <location>
        <position position="1"/>
    </location>
</feature>
<dbReference type="PROSITE" id="PS50262">
    <property type="entry name" value="G_PROTEIN_RECEP_F1_2"/>
    <property type="match status" value="1"/>
</dbReference>
<name>A0A8J7NGL4_ATRSP</name>
<dbReference type="GO" id="GO:0007204">
    <property type="term" value="P:positive regulation of cytosolic calcium ion concentration"/>
    <property type="evidence" value="ECO:0007669"/>
    <property type="project" value="TreeGrafter"/>
</dbReference>
<evidence type="ECO:0000313" key="11">
    <source>
        <dbReference type="Proteomes" id="UP000736164"/>
    </source>
</evidence>
<dbReference type="PANTHER" id="PTHR10489">
    <property type="entry name" value="CELL ADHESION MOLECULE"/>
    <property type="match status" value="1"/>
</dbReference>
<evidence type="ECO:0000256" key="4">
    <source>
        <dbReference type="ARBA" id="ARBA00023040"/>
    </source>
</evidence>
<keyword evidence="11" id="KW-1185">Reference proteome</keyword>
<dbReference type="InterPro" id="IPR050119">
    <property type="entry name" value="CCR1-9-like"/>
</dbReference>
<keyword evidence="2 8" id="KW-0812">Transmembrane</keyword>
<feature type="transmembrane region" description="Helical" evidence="8">
    <location>
        <begin position="77"/>
        <end position="98"/>
    </location>
</feature>
<dbReference type="Proteomes" id="UP000736164">
    <property type="component" value="Unassembled WGS sequence"/>
</dbReference>
<evidence type="ECO:0000256" key="8">
    <source>
        <dbReference type="SAM" id="Phobius"/>
    </source>
</evidence>
<evidence type="ECO:0000313" key="10">
    <source>
        <dbReference type="EMBL" id="MBN3313116.1"/>
    </source>
</evidence>
<sequence>MMTIHRYLAVVHPLADLGSRKGCYGITASVVIWLLSCLAAVPGLLFHRVEVNPNENVAYCEYDSPLWKLAEIYQKNIFFLVAFSIIIFCYFQILKTLLRSRTHTRYRTVRLIFAIVVVFFVGWAPYNAIIFVRSLVYNQIHPFTDCEISRGIDYGFYICRMIAFSHCCLNPFFYAFVGVKFRNHLKKLLRKVWMCQASEDLQLGNSRVMFHSHGEDASIY</sequence>
<dbReference type="InterPro" id="IPR000276">
    <property type="entry name" value="GPCR_Rhodpsn"/>
</dbReference>
<keyword evidence="5 8" id="KW-0472">Membrane</keyword>
<dbReference type="GO" id="GO:0019957">
    <property type="term" value="F:C-C chemokine binding"/>
    <property type="evidence" value="ECO:0007669"/>
    <property type="project" value="TreeGrafter"/>
</dbReference>
<organism evidence="10 11">
    <name type="scientific">Atractosteus spatula</name>
    <name type="common">Alligator gar</name>
    <name type="synonym">Lepisosteus spatula</name>
    <dbReference type="NCBI Taxonomy" id="7917"/>
    <lineage>
        <taxon>Eukaryota</taxon>
        <taxon>Metazoa</taxon>
        <taxon>Chordata</taxon>
        <taxon>Craniata</taxon>
        <taxon>Vertebrata</taxon>
        <taxon>Euteleostomi</taxon>
        <taxon>Actinopterygii</taxon>
        <taxon>Neopterygii</taxon>
        <taxon>Holostei</taxon>
        <taxon>Semionotiformes</taxon>
        <taxon>Lepisosteidae</taxon>
        <taxon>Atractosteus</taxon>
    </lineage>
</organism>
<dbReference type="Gene3D" id="1.20.1070.10">
    <property type="entry name" value="Rhodopsin 7-helix transmembrane proteins"/>
    <property type="match status" value="1"/>
</dbReference>
<evidence type="ECO:0000256" key="5">
    <source>
        <dbReference type="ARBA" id="ARBA00023136"/>
    </source>
</evidence>
<gene>
    <name evidence="10" type="primary">Xcr1</name>
    <name evidence="10" type="ORF">GTO95_0003818</name>
</gene>
<feature type="transmembrane region" description="Helical" evidence="8">
    <location>
        <begin position="110"/>
        <end position="134"/>
    </location>
</feature>
<evidence type="ECO:0000256" key="7">
    <source>
        <dbReference type="ARBA" id="ARBA00023224"/>
    </source>
</evidence>
<accession>A0A8J7NGL4</accession>
<keyword evidence="4" id="KW-0297">G-protein coupled receptor</keyword>
<proteinExistence type="predicted"/>
<dbReference type="GO" id="GO:0009897">
    <property type="term" value="C:external side of plasma membrane"/>
    <property type="evidence" value="ECO:0007669"/>
    <property type="project" value="TreeGrafter"/>
</dbReference>
<feature type="transmembrane region" description="Helical" evidence="8">
    <location>
        <begin position="154"/>
        <end position="177"/>
    </location>
</feature>
<evidence type="ECO:0000256" key="3">
    <source>
        <dbReference type="ARBA" id="ARBA00022989"/>
    </source>
</evidence>
<dbReference type="GO" id="GO:0006955">
    <property type="term" value="P:immune response"/>
    <property type="evidence" value="ECO:0007669"/>
    <property type="project" value="TreeGrafter"/>
</dbReference>
<comment type="subcellular location">
    <subcellularLocation>
        <location evidence="1">Membrane</location>
    </subcellularLocation>
</comment>
<dbReference type="SUPFAM" id="SSF81321">
    <property type="entry name" value="Family A G protein-coupled receptor-like"/>
    <property type="match status" value="1"/>
</dbReference>
<evidence type="ECO:0000256" key="1">
    <source>
        <dbReference type="ARBA" id="ARBA00004370"/>
    </source>
</evidence>
<dbReference type="PANTHER" id="PTHR10489:SF730">
    <property type="entry name" value="CHEMOKINE XC RECEPTOR 1"/>
    <property type="match status" value="1"/>
</dbReference>
<dbReference type="Pfam" id="PF00001">
    <property type="entry name" value="7tm_1"/>
    <property type="match status" value="1"/>
</dbReference>
<dbReference type="GO" id="GO:0016493">
    <property type="term" value="F:C-C chemokine receptor activity"/>
    <property type="evidence" value="ECO:0007669"/>
    <property type="project" value="TreeGrafter"/>
</dbReference>
<dbReference type="EMBL" id="JAAWVO010010564">
    <property type="protein sequence ID" value="MBN3313116.1"/>
    <property type="molecule type" value="Genomic_DNA"/>
</dbReference>
<dbReference type="GO" id="GO:0060326">
    <property type="term" value="P:cell chemotaxis"/>
    <property type="evidence" value="ECO:0007669"/>
    <property type="project" value="TreeGrafter"/>
</dbReference>
<protein>
    <submittedName>
        <fullName evidence="10">XCR1 protein</fullName>
    </submittedName>
</protein>
<dbReference type="AlphaFoldDB" id="A0A8J7NGL4"/>
<dbReference type="PRINTS" id="PR00237">
    <property type="entry name" value="GPCRRHODOPSN"/>
</dbReference>
<dbReference type="GO" id="GO:0019722">
    <property type="term" value="P:calcium-mediated signaling"/>
    <property type="evidence" value="ECO:0007669"/>
    <property type="project" value="TreeGrafter"/>
</dbReference>
<feature type="transmembrane region" description="Helical" evidence="8">
    <location>
        <begin position="23"/>
        <end position="46"/>
    </location>
</feature>
<keyword evidence="3 8" id="KW-1133">Transmembrane helix</keyword>
<dbReference type="InterPro" id="IPR017452">
    <property type="entry name" value="GPCR_Rhodpsn_7TM"/>
</dbReference>
<keyword evidence="6" id="KW-0675">Receptor</keyword>
<keyword evidence="7" id="KW-0807">Transducer</keyword>
<evidence type="ECO:0000259" key="9">
    <source>
        <dbReference type="PROSITE" id="PS50262"/>
    </source>
</evidence>
<evidence type="ECO:0000256" key="2">
    <source>
        <dbReference type="ARBA" id="ARBA00022692"/>
    </source>
</evidence>
<reference evidence="10" key="1">
    <citation type="journal article" date="2021" name="Cell">
        <title>Tracing the genetic footprints of vertebrate landing in non-teleost ray-finned fishes.</title>
        <authorList>
            <person name="Bi X."/>
            <person name="Wang K."/>
            <person name="Yang L."/>
            <person name="Pan H."/>
            <person name="Jiang H."/>
            <person name="Wei Q."/>
            <person name="Fang M."/>
            <person name="Yu H."/>
            <person name="Zhu C."/>
            <person name="Cai Y."/>
            <person name="He Y."/>
            <person name="Gan X."/>
            <person name="Zeng H."/>
            <person name="Yu D."/>
            <person name="Zhu Y."/>
            <person name="Jiang H."/>
            <person name="Qiu Q."/>
            <person name="Yang H."/>
            <person name="Zhang Y.E."/>
            <person name="Wang W."/>
            <person name="Zhu M."/>
            <person name="He S."/>
            <person name="Zhang G."/>
        </authorList>
    </citation>
    <scope>NUCLEOTIDE SEQUENCE</scope>
    <source>
        <strain evidence="10">Allg_001</strain>
    </source>
</reference>
<comment type="caution">
    <text evidence="10">The sequence shown here is derived from an EMBL/GenBank/DDBJ whole genome shotgun (WGS) entry which is preliminary data.</text>
</comment>